<dbReference type="InterPro" id="IPR011705">
    <property type="entry name" value="BACK"/>
</dbReference>
<accession>A0A0K8TP45</accession>
<dbReference type="InterPro" id="IPR008979">
    <property type="entry name" value="Galactose-bd-like_sf"/>
</dbReference>
<feature type="domain" description="BTB" evidence="2">
    <location>
        <begin position="40"/>
        <end position="106"/>
    </location>
</feature>
<dbReference type="Gene3D" id="2.60.120.260">
    <property type="entry name" value="Galactose-binding domain-like"/>
    <property type="match status" value="2"/>
</dbReference>
<dbReference type="AlphaFoldDB" id="A0A0K8TP45"/>
<dbReference type="Pfam" id="PF07707">
    <property type="entry name" value="BACK"/>
    <property type="match status" value="1"/>
</dbReference>
<evidence type="ECO:0000313" key="3">
    <source>
        <dbReference type="EMBL" id="JAI15670.1"/>
    </source>
</evidence>
<dbReference type="CDD" id="cd18287">
    <property type="entry name" value="BTB_POZ_BTBD9"/>
    <property type="match status" value="1"/>
</dbReference>
<reference evidence="3" key="1">
    <citation type="journal article" date="2015" name="Insect Biochem. Mol. Biol.">
        <title>An insight into the sialome of the horse fly, Tabanus bromius.</title>
        <authorList>
            <person name="Ribeiro J.M."/>
            <person name="Kazimirova M."/>
            <person name="Takac P."/>
            <person name="Andersen J.F."/>
            <person name="Francischetti I.M."/>
        </authorList>
    </citation>
    <scope>NUCLEOTIDE SEQUENCE</scope>
</reference>
<dbReference type="EMBL" id="GDAI01001933">
    <property type="protein sequence ID" value="JAI15670.1"/>
    <property type="molecule type" value="mRNA"/>
</dbReference>
<evidence type="ECO:0000256" key="1">
    <source>
        <dbReference type="ARBA" id="ARBA00020216"/>
    </source>
</evidence>
<dbReference type="FunFam" id="2.60.120.260:FF:000051">
    <property type="entry name" value="BTB/POZ domain-containing protein 9"/>
    <property type="match status" value="1"/>
</dbReference>
<dbReference type="InterPro" id="IPR052407">
    <property type="entry name" value="BTB_POZ_domain_cont_9"/>
</dbReference>
<dbReference type="CDD" id="cd14822">
    <property type="entry name" value="BACK_BTBD9"/>
    <property type="match status" value="1"/>
</dbReference>
<dbReference type="GO" id="GO:0008344">
    <property type="term" value="P:adult locomotory behavior"/>
    <property type="evidence" value="ECO:0007669"/>
    <property type="project" value="TreeGrafter"/>
</dbReference>
<dbReference type="PANTHER" id="PTHR46306">
    <property type="entry name" value="BTB/POZ DOMAIN-CONTAINING PROTEIN 9"/>
    <property type="match status" value="1"/>
</dbReference>
<evidence type="ECO:0000259" key="2">
    <source>
        <dbReference type="PROSITE" id="PS50097"/>
    </source>
</evidence>
<dbReference type="PANTHER" id="PTHR46306:SF1">
    <property type="entry name" value="BTB_POZ DOMAIN-CONTAINING PROTEIN 9"/>
    <property type="match status" value="1"/>
</dbReference>
<sequence>MSSQSHKMSGLNSKNRSGEIELTERFSDQMAQLCISEDYSDVVFIVENQRLPAHKVILAARSEYFRALLYGGLSETSQTEIQLKIPLEAFKALLRYIYSGHMSLSQMKEENILDTLGLANQYGFTELELAISEYLRQILSLNNVCAILDAARLYDLEGLTNVCYTFMDRNASEILAHETFKQLSKESLEEVLRRDSFFAPEVQIFIAVSEWCKHNTNVDIESVVSYVRLPLMNLEQLLKVVRQSGILDPEKLLDAIEEKTTSKNLPYRGALWPEENVASLKFHSRTIQGEWRSALLDGDTTSYDMEKGYTRHSISECPDAGIIVELGTISILNHIKILLWDKDARSYSYFVEVSVNQTQWDRVIDYTEYNCRSWQFLYFPSRPVRYIKLVGTHNTVNKVFHVVALEAMYTANVPKLVNGFVAPTQNVATVEMSATVVEGVSRIRNALLNGDVSNYDWDCGYTCHQLGSGVILVQLGQPYYIGSMRLLLWDCDDRTYGFYIETSTNFKDWEMVVDKRNEPARSWQNFSFQPRPIVFIKIVGTHNTANEIFHCVHFECPSQDQNFLASENAKQSAAAAASAAATEAGKSIPNSSKF</sequence>
<dbReference type="InterPro" id="IPR000210">
    <property type="entry name" value="BTB/POZ_dom"/>
</dbReference>
<dbReference type="InterPro" id="IPR000421">
    <property type="entry name" value="FA58C"/>
</dbReference>
<dbReference type="Pfam" id="PF00651">
    <property type="entry name" value="BTB"/>
    <property type="match status" value="1"/>
</dbReference>
<dbReference type="Gene3D" id="3.30.710.10">
    <property type="entry name" value="Potassium Channel Kv1.1, Chain A"/>
    <property type="match status" value="1"/>
</dbReference>
<dbReference type="SUPFAM" id="SSF49785">
    <property type="entry name" value="Galactose-binding domain-like"/>
    <property type="match status" value="2"/>
</dbReference>
<dbReference type="InterPro" id="IPR034091">
    <property type="entry name" value="BTBD9_BACK-like_dom"/>
</dbReference>
<dbReference type="GO" id="GO:0048512">
    <property type="term" value="P:circadian behavior"/>
    <property type="evidence" value="ECO:0007669"/>
    <property type="project" value="TreeGrafter"/>
</dbReference>
<name>A0A0K8TP45_TABBR</name>
<dbReference type="GO" id="GO:0005737">
    <property type="term" value="C:cytoplasm"/>
    <property type="evidence" value="ECO:0007669"/>
    <property type="project" value="TreeGrafter"/>
</dbReference>
<dbReference type="SMART" id="SM00875">
    <property type="entry name" value="BACK"/>
    <property type="match status" value="1"/>
</dbReference>
<protein>
    <recommendedName>
        <fullName evidence="1">BTB/POZ domain-containing protein 9</fullName>
    </recommendedName>
</protein>
<dbReference type="FunFam" id="1.25.40.420:FF:000005">
    <property type="entry name" value="BTB/POZ domain-containing protein 9"/>
    <property type="match status" value="1"/>
</dbReference>
<organism evidence="3">
    <name type="scientific">Tabanus bromius</name>
    <name type="common">Band-eyed brown horse fly</name>
    <dbReference type="NCBI Taxonomy" id="304241"/>
    <lineage>
        <taxon>Eukaryota</taxon>
        <taxon>Metazoa</taxon>
        <taxon>Ecdysozoa</taxon>
        <taxon>Arthropoda</taxon>
        <taxon>Hexapoda</taxon>
        <taxon>Insecta</taxon>
        <taxon>Pterygota</taxon>
        <taxon>Neoptera</taxon>
        <taxon>Endopterygota</taxon>
        <taxon>Diptera</taxon>
        <taxon>Brachycera</taxon>
        <taxon>Tabanomorpha</taxon>
        <taxon>Tabanoidea</taxon>
        <taxon>Tabanidae</taxon>
        <taxon>Tabanus</taxon>
    </lineage>
</organism>
<dbReference type="Gene3D" id="1.25.40.420">
    <property type="match status" value="1"/>
</dbReference>
<dbReference type="InterPro" id="IPR011333">
    <property type="entry name" value="SKP1/BTB/POZ_sf"/>
</dbReference>
<proteinExistence type="evidence at transcript level"/>
<dbReference type="GO" id="GO:0050804">
    <property type="term" value="P:modulation of chemical synaptic transmission"/>
    <property type="evidence" value="ECO:0007669"/>
    <property type="project" value="TreeGrafter"/>
</dbReference>
<dbReference type="Pfam" id="PF00754">
    <property type="entry name" value="F5_F8_type_C"/>
    <property type="match status" value="1"/>
</dbReference>
<dbReference type="SMART" id="SM00225">
    <property type="entry name" value="BTB"/>
    <property type="match status" value="1"/>
</dbReference>
<dbReference type="FunFam" id="3.30.710.10:FF:000042">
    <property type="entry name" value="BTB/POZ domain-containing protein 9"/>
    <property type="match status" value="1"/>
</dbReference>
<dbReference type="PROSITE" id="PS50097">
    <property type="entry name" value="BTB"/>
    <property type="match status" value="1"/>
</dbReference>
<dbReference type="SUPFAM" id="SSF54695">
    <property type="entry name" value="POZ domain"/>
    <property type="match status" value="1"/>
</dbReference>